<accession>A0A9C6WP06</accession>
<organism evidence="12 13">
    <name type="scientific">Frankliniella occidentalis</name>
    <name type="common">Western flower thrips</name>
    <name type="synonym">Euthrips occidentalis</name>
    <dbReference type="NCBI Taxonomy" id="133901"/>
    <lineage>
        <taxon>Eukaryota</taxon>
        <taxon>Metazoa</taxon>
        <taxon>Ecdysozoa</taxon>
        <taxon>Arthropoda</taxon>
        <taxon>Hexapoda</taxon>
        <taxon>Insecta</taxon>
        <taxon>Pterygota</taxon>
        <taxon>Neoptera</taxon>
        <taxon>Paraneoptera</taxon>
        <taxon>Thysanoptera</taxon>
        <taxon>Terebrantia</taxon>
        <taxon>Thripoidea</taxon>
        <taxon>Thripidae</taxon>
        <taxon>Frankliniella</taxon>
    </lineage>
</organism>
<dbReference type="PANTHER" id="PTHR45695">
    <property type="entry name" value="LEUCOKININ RECEPTOR-RELATED"/>
    <property type="match status" value="1"/>
</dbReference>
<evidence type="ECO:0000256" key="9">
    <source>
        <dbReference type="RuleBase" id="RU000688"/>
    </source>
</evidence>
<evidence type="ECO:0000313" key="12">
    <source>
        <dbReference type="Proteomes" id="UP000504606"/>
    </source>
</evidence>
<evidence type="ECO:0000256" key="5">
    <source>
        <dbReference type="ARBA" id="ARBA00023040"/>
    </source>
</evidence>
<keyword evidence="12" id="KW-1185">Reference proteome</keyword>
<dbReference type="InterPro" id="IPR017452">
    <property type="entry name" value="GPCR_Rhodpsn_7TM"/>
</dbReference>
<dbReference type="PANTHER" id="PTHR45695:SF15">
    <property type="entry name" value="OPSIN RH2"/>
    <property type="match status" value="1"/>
</dbReference>
<sequence length="329" mass="36842">MQGVCLSQTVSVAVSVLTLTFISIERWYAICFPLQFRSTISRAKRAIALIWVVALLFDVPELVVLHTEQKELGVDSVLLTQCISSWNRQADMIYHCIKSAVLYFVPLGFMLIAYLQIARVLWDEEHFPVHQPVTSYGCGRGRGAAGAAGTRGRSRGGWHVAGTRAGRRTWAAEGQVRSRRKAAKMLVAVVALFAVCYLPVHLLSILRLTVDIPHSEATVACSLVSHWLCYANSALNPLIYNFMSEKFRKEFRRTFGCRWWRRNVSRKWSRRRSSARSGHAGTGVTPFTPGTPHATRTVIVQLGRNSQVELMPLAPNNHQAVCDLDCSRC</sequence>
<dbReference type="AlphaFoldDB" id="A0A9C6WP06"/>
<protein>
    <submittedName>
        <fullName evidence="13">Orexin receptor type 2-like</fullName>
    </submittedName>
</protein>
<dbReference type="KEGG" id="foc:113215645"/>
<keyword evidence="5 9" id="KW-0297">G-protein coupled receptor</keyword>
<feature type="transmembrane region" description="Helical" evidence="10">
    <location>
        <begin position="185"/>
        <end position="204"/>
    </location>
</feature>
<comment type="similarity">
    <text evidence="2 9">Belongs to the G-protein coupled receptor 1 family.</text>
</comment>
<feature type="transmembrane region" description="Helical" evidence="10">
    <location>
        <begin position="100"/>
        <end position="122"/>
    </location>
</feature>
<dbReference type="GO" id="GO:0005886">
    <property type="term" value="C:plasma membrane"/>
    <property type="evidence" value="ECO:0007669"/>
    <property type="project" value="TreeGrafter"/>
</dbReference>
<gene>
    <name evidence="13" type="primary">LOC113215645</name>
</gene>
<feature type="transmembrane region" description="Helical" evidence="10">
    <location>
        <begin position="46"/>
        <end position="65"/>
    </location>
</feature>
<dbReference type="Proteomes" id="UP000504606">
    <property type="component" value="Unplaced"/>
</dbReference>
<dbReference type="RefSeq" id="XP_052123032.1">
    <property type="nucleotide sequence ID" value="XM_052267072.1"/>
</dbReference>
<dbReference type="Pfam" id="PF00001">
    <property type="entry name" value="7tm_1"/>
    <property type="match status" value="1"/>
</dbReference>
<comment type="subcellular location">
    <subcellularLocation>
        <location evidence="1">Membrane</location>
        <topology evidence="1">Multi-pass membrane protein</topology>
    </subcellularLocation>
</comment>
<dbReference type="SUPFAM" id="SSF81321">
    <property type="entry name" value="Family A G protein-coupled receptor-like"/>
    <property type="match status" value="1"/>
</dbReference>
<feature type="domain" description="G-protein coupled receptors family 1 profile" evidence="11">
    <location>
        <begin position="1"/>
        <end position="240"/>
    </location>
</feature>
<feature type="transmembrane region" description="Helical" evidence="10">
    <location>
        <begin position="224"/>
        <end position="243"/>
    </location>
</feature>
<evidence type="ECO:0000256" key="4">
    <source>
        <dbReference type="ARBA" id="ARBA00022989"/>
    </source>
</evidence>
<evidence type="ECO:0000259" key="11">
    <source>
        <dbReference type="PROSITE" id="PS50262"/>
    </source>
</evidence>
<keyword evidence="3 9" id="KW-0812">Transmembrane</keyword>
<dbReference type="GO" id="GO:0004930">
    <property type="term" value="F:G protein-coupled receptor activity"/>
    <property type="evidence" value="ECO:0007669"/>
    <property type="project" value="UniProtKB-KW"/>
</dbReference>
<evidence type="ECO:0000256" key="10">
    <source>
        <dbReference type="SAM" id="Phobius"/>
    </source>
</evidence>
<dbReference type="OrthoDB" id="5987936at2759"/>
<evidence type="ECO:0000313" key="13">
    <source>
        <dbReference type="RefSeq" id="XP_052123032.1"/>
    </source>
</evidence>
<keyword evidence="8 9" id="KW-0807">Transducer</keyword>
<dbReference type="PROSITE" id="PS00237">
    <property type="entry name" value="G_PROTEIN_RECEP_F1_1"/>
    <property type="match status" value="1"/>
</dbReference>
<keyword evidence="7 9" id="KW-0675">Receptor</keyword>
<name>A0A9C6WP06_FRAOC</name>
<feature type="transmembrane region" description="Helical" evidence="10">
    <location>
        <begin position="12"/>
        <end position="34"/>
    </location>
</feature>
<evidence type="ECO:0000256" key="8">
    <source>
        <dbReference type="ARBA" id="ARBA00023224"/>
    </source>
</evidence>
<dbReference type="PROSITE" id="PS50262">
    <property type="entry name" value="G_PROTEIN_RECEP_F1_2"/>
    <property type="match status" value="1"/>
</dbReference>
<evidence type="ECO:0000256" key="1">
    <source>
        <dbReference type="ARBA" id="ARBA00004141"/>
    </source>
</evidence>
<proteinExistence type="inferred from homology"/>
<evidence type="ECO:0000256" key="6">
    <source>
        <dbReference type="ARBA" id="ARBA00023136"/>
    </source>
</evidence>
<dbReference type="Gene3D" id="1.20.1070.10">
    <property type="entry name" value="Rhodopsin 7-helix transmembrane proteins"/>
    <property type="match status" value="1"/>
</dbReference>
<evidence type="ECO:0000256" key="2">
    <source>
        <dbReference type="ARBA" id="ARBA00010663"/>
    </source>
</evidence>
<keyword evidence="4 10" id="KW-1133">Transmembrane helix</keyword>
<reference evidence="13" key="1">
    <citation type="submission" date="2025-08" db="UniProtKB">
        <authorList>
            <consortium name="RefSeq"/>
        </authorList>
    </citation>
    <scope>IDENTIFICATION</scope>
    <source>
        <tissue evidence="13">Whole organism</tissue>
    </source>
</reference>
<evidence type="ECO:0000256" key="7">
    <source>
        <dbReference type="ARBA" id="ARBA00023170"/>
    </source>
</evidence>
<keyword evidence="6 10" id="KW-0472">Membrane</keyword>
<dbReference type="GeneID" id="113215645"/>
<dbReference type="InterPro" id="IPR000276">
    <property type="entry name" value="GPCR_Rhodpsn"/>
</dbReference>
<dbReference type="PRINTS" id="PR00237">
    <property type="entry name" value="GPCRRHODOPSN"/>
</dbReference>
<evidence type="ECO:0000256" key="3">
    <source>
        <dbReference type="ARBA" id="ARBA00022692"/>
    </source>
</evidence>